<proteinExistence type="predicted"/>
<gene>
    <name evidence="1" type="ORF">A4U53_027915</name>
</gene>
<organism evidence="1 2">
    <name type="scientific">Rhizobium ruizarguesonis</name>
    <dbReference type="NCBI Taxonomy" id="2081791"/>
    <lineage>
        <taxon>Bacteria</taxon>
        <taxon>Pseudomonadati</taxon>
        <taxon>Pseudomonadota</taxon>
        <taxon>Alphaproteobacteria</taxon>
        <taxon>Hyphomicrobiales</taxon>
        <taxon>Rhizobiaceae</taxon>
        <taxon>Rhizobium/Agrobacterium group</taxon>
        <taxon>Rhizobium</taxon>
    </lineage>
</organism>
<dbReference type="Proteomes" id="UP000078465">
    <property type="component" value="Chromosome"/>
</dbReference>
<evidence type="ECO:0000313" key="1">
    <source>
        <dbReference type="EMBL" id="XKM39893.1"/>
    </source>
</evidence>
<sequence length="240" mass="26345">MHLVYNTSMTNNSVSGSAALQRGDAAQDVVYAWLKQHVLTLPRNETTFLTETQVCRQTGVSRTPVREAFLRLEADGLLRILPKKGAYIAPITEIEVDAIMQARGLVEEWCAQQASRFGASLADELDRLIAQQEQVRSDRVAFIESDRDFHRTIVRAAGNPVLATFYESLRDKQVRMGVHAISVGSRVDEVLAEHRAIAQAIRTSQADEAATAVGVHLARTLAALRAPTLGDWSPGSRAVV</sequence>
<evidence type="ECO:0000313" key="2">
    <source>
        <dbReference type="Proteomes" id="UP000078465"/>
    </source>
</evidence>
<reference evidence="1" key="1">
    <citation type="submission" date="2024-10" db="EMBL/GenBank/DDBJ databases">
        <title>Strain of Rhizobium-related bacteria isolated fromm roots of Vavilovia formosa.</title>
        <authorList>
            <person name="Kimeklis A."/>
            <person name="Afonin A."/>
        </authorList>
    </citation>
    <scope>NUCLEOTIDE SEQUENCE</scope>
    <source>
        <strain evidence="1">Vaf-46</strain>
    </source>
</reference>
<name>A0ACD5EL74_9HYPH</name>
<accession>A0ACD5EL74</accession>
<protein>
    <submittedName>
        <fullName evidence="1">GntR family transcriptional regulator</fullName>
    </submittedName>
</protein>
<dbReference type="EMBL" id="CP171853">
    <property type="protein sequence ID" value="XKM39893.1"/>
    <property type="molecule type" value="Genomic_DNA"/>
</dbReference>